<name>A0ABT5MD95_9BURK</name>
<proteinExistence type="predicted"/>
<accession>A0ABT5MD95</accession>
<evidence type="ECO:0000313" key="3">
    <source>
        <dbReference type="Proteomes" id="UP001528672"/>
    </source>
</evidence>
<dbReference type="InterPro" id="IPR022016">
    <property type="entry name" value="DUF3597"/>
</dbReference>
<sequence>MGFFSSILSKLGFGEHAVAAAEQAPSATTAPAPASAPTAISPVDVLGQLEALAASHPEKLNWKVSIVDLMKLLGLDSSLSARKALATELGCPADRMGDSAAMNIWLHKTVLQKLAANGGNVPADLLH</sequence>
<reference evidence="2 3" key="1">
    <citation type="submission" date="2023-02" db="EMBL/GenBank/DDBJ databases">
        <title>Bacterial whole genome sequence for Curvibacter sp. HBC28.</title>
        <authorList>
            <person name="Le V."/>
            <person name="Ko S.-R."/>
            <person name="Ahn C.-Y."/>
            <person name="Oh H.-M."/>
        </authorList>
    </citation>
    <scope>NUCLEOTIDE SEQUENCE [LARGE SCALE GENOMIC DNA]</scope>
    <source>
        <strain evidence="2 3">HBC28</strain>
    </source>
</reference>
<keyword evidence="3" id="KW-1185">Reference proteome</keyword>
<organism evidence="2 3">
    <name type="scientific">Curvibacter microcysteis</name>
    <dbReference type="NCBI Taxonomy" id="3026419"/>
    <lineage>
        <taxon>Bacteria</taxon>
        <taxon>Pseudomonadati</taxon>
        <taxon>Pseudomonadota</taxon>
        <taxon>Betaproteobacteria</taxon>
        <taxon>Burkholderiales</taxon>
        <taxon>Comamonadaceae</taxon>
        <taxon>Curvibacter</taxon>
    </lineage>
</organism>
<dbReference type="SUPFAM" id="SSF158634">
    <property type="entry name" value="RPA2825-like"/>
    <property type="match status" value="1"/>
</dbReference>
<dbReference type="Proteomes" id="UP001528672">
    <property type="component" value="Unassembled WGS sequence"/>
</dbReference>
<evidence type="ECO:0000259" key="1">
    <source>
        <dbReference type="Pfam" id="PF12200"/>
    </source>
</evidence>
<protein>
    <submittedName>
        <fullName evidence="2">DUF3597 domain-containing protein</fullName>
    </submittedName>
</protein>
<dbReference type="EMBL" id="JAQSIO010000002">
    <property type="protein sequence ID" value="MDD0814563.1"/>
    <property type="molecule type" value="Genomic_DNA"/>
</dbReference>
<gene>
    <name evidence="2" type="ORF">PSQ39_07975</name>
</gene>
<dbReference type="RefSeq" id="WP_273926196.1">
    <property type="nucleotide sequence ID" value="NZ_JAQSIO010000002.1"/>
</dbReference>
<feature type="domain" description="DUF3597" evidence="1">
    <location>
        <begin position="4"/>
        <end position="122"/>
    </location>
</feature>
<comment type="caution">
    <text evidence="2">The sequence shown here is derived from an EMBL/GenBank/DDBJ whole genome shotgun (WGS) entry which is preliminary data.</text>
</comment>
<evidence type="ECO:0000313" key="2">
    <source>
        <dbReference type="EMBL" id="MDD0814563.1"/>
    </source>
</evidence>
<dbReference type="Pfam" id="PF12200">
    <property type="entry name" value="DUF3597"/>
    <property type="match status" value="1"/>
</dbReference>